<evidence type="ECO:0000313" key="2">
    <source>
        <dbReference type="EMBL" id="MBG9378812.1"/>
    </source>
</evidence>
<keyword evidence="3" id="KW-1185">Reference proteome</keyword>
<dbReference type="Proteomes" id="UP000628448">
    <property type="component" value="Unassembled WGS sequence"/>
</dbReference>
<dbReference type="AlphaFoldDB" id="A0A931H0K2"/>
<evidence type="ECO:0000256" key="1">
    <source>
        <dbReference type="SAM" id="Phobius"/>
    </source>
</evidence>
<organism evidence="2 3">
    <name type="scientific">Panacibacter microcysteis</name>
    <dbReference type="NCBI Taxonomy" id="2793269"/>
    <lineage>
        <taxon>Bacteria</taxon>
        <taxon>Pseudomonadati</taxon>
        <taxon>Bacteroidota</taxon>
        <taxon>Chitinophagia</taxon>
        <taxon>Chitinophagales</taxon>
        <taxon>Chitinophagaceae</taxon>
        <taxon>Panacibacter</taxon>
    </lineage>
</organism>
<keyword evidence="1" id="KW-1133">Transmembrane helix</keyword>
<keyword evidence="1" id="KW-0812">Transmembrane</keyword>
<accession>A0A931H0K2</accession>
<sequence>MKRKFIIASVIIIILTVGLVGFYFFNKHFKLVDLSTISVTTGNDLSQSKVEIKRGFHSINRTNDQELFSANNSDRTVYNGMQIGLLKTDYGENDFLITYDDKYYFQFRHFIFSSNNQHSYDFTLFKRKDTLFIKADIKGNDKMQFTKPMHLISDARLLRCNVPIDSSKVIYNMTELKER</sequence>
<feature type="transmembrane region" description="Helical" evidence="1">
    <location>
        <begin position="6"/>
        <end position="25"/>
    </location>
</feature>
<protein>
    <submittedName>
        <fullName evidence="2">Uncharacterized protein</fullName>
    </submittedName>
</protein>
<reference evidence="2" key="1">
    <citation type="submission" date="2020-11" db="EMBL/GenBank/DDBJ databases">
        <title>Bacterial whole genome sequence for Panacibacter sp. DH6.</title>
        <authorList>
            <person name="Le V."/>
            <person name="Ko S."/>
            <person name="Ahn C.-Y."/>
            <person name="Oh H.-M."/>
        </authorList>
    </citation>
    <scope>NUCLEOTIDE SEQUENCE</scope>
    <source>
        <strain evidence="2">DH6</strain>
    </source>
</reference>
<keyword evidence="1" id="KW-0472">Membrane</keyword>
<name>A0A931H0K2_9BACT</name>
<proteinExistence type="predicted"/>
<evidence type="ECO:0000313" key="3">
    <source>
        <dbReference type="Proteomes" id="UP000628448"/>
    </source>
</evidence>
<dbReference type="EMBL" id="JADWYR010000007">
    <property type="protein sequence ID" value="MBG9378812.1"/>
    <property type="molecule type" value="Genomic_DNA"/>
</dbReference>
<gene>
    <name evidence="2" type="ORF">I5907_21445</name>
</gene>
<comment type="caution">
    <text evidence="2">The sequence shown here is derived from an EMBL/GenBank/DDBJ whole genome shotgun (WGS) entry which is preliminary data.</text>
</comment>
<dbReference type="RefSeq" id="WP_196992917.1">
    <property type="nucleotide sequence ID" value="NZ_JADWYR010000007.1"/>
</dbReference>